<gene>
    <name evidence="14" type="ORF">QR680_008751</name>
</gene>
<dbReference type="InterPro" id="IPR036236">
    <property type="entry name" value="Znf_C2H2_sf"/>
</dbReference>
<organism evidence="14 15">
    <name type="scientific">Steinernema hermaphroditum</name>
    <dbReference type="NCBI Taxonomy" id="289476"/>
    <lineage>
        <taxon>Eukaryota</taxon>
        <taxon>Metazoa</taxon>
        <taxon>Ecdysozoa</taxon>
        <taxon>Nematoda</taxon>
        <taxon>Chromadorea</taxon>
        <taxon>Rhabditida</taxon>
        <taxon>Tylenchina</taxon>
        <taxon>Panagrolaimomorpha</taxon>
        <taxon>Strongyloidoidea</taxon>
        <taxon>Steinernematidae</taxon>
        <taxon>Steinernema</taxon>
    </lineage>
</organism>
<proteinExistence type="predicted"/>
<evidence type="ECO:0000313" key="14">
    <source>
        <dbReference type="EMBL" id="KAK0424613.1"/>
    </source>
</evidence>
<dbReference type="AlphaFoldDB" id="A0AA39IHU7"/>
<feature type="compositionally biased region" description="Polar residues" evidence="11">
    <location>
        <begin position="186"/>
        <end position="195"/>
    </location>
</feature>
<dbReference type="Gene3D" id="4.10.1110.10">
    <property type="entry name" value="AN1-like Zinc finger"/>
    <property type="match status" value="1"/>
</dbReference>
<dbReference type="PANTHER" id="PTHR24399">
    <property type="entry name" value="ZINC FINGER AND BTB DOMAIN-CONTAINING"/>
    <property type="match status" value="1"/>
</dbReference>
<evidence type="ECO:0000256" key="2">
    <source>
        <dbReference type="ARBA" id="ARBA00022723"/>
    </source>
</evidence>
<dbReference type="SMART" id="SM00213">
    <property type="entry name" value="UBQ"/>
    <property type="match status" value="1"/>
</dbReference>
<feature type="compositionally biased region" description="Low complexity" evidence="11">
    <location>
        <begin position="280"/>
        <end position="300"/>
    </location>
</feature>
<dbReference type="PANTHER" id="PTHR24399:SF70">
    <property type="entry name" value="C2H2-TYPE DOMAIN-CONTAINING PROTEIN"/>
    <property type="match status" value="1"/>
</dbReference>
<feature type="compositionally biased region" description="Basic residues" evidence="11">
    <location>
        <begin position="128"/>
        <end position="138"/>
    </location>
</feature>
<keyword evidence="3" id="KW-0677">Repeat</keyword>
<reference evidence="14" key="1">
    <citation type="submission" date="2023-06" db="EMBL/GenBank/DDBJ databases">
        <title>Genomic analysis of the entomopathogenic nematode Steinernema hermaphroditum.</title>
        <authorList>
            <person name="Schwarz E.M."/>
            <person name="Heppert J.K."/>
            <person name="Baniya A."/>
            <person name="Schwartz H.T."/>
            <person name="Tan C.-H."/>
            <person name="Antoshechkin I."/>
            <person name="Sternberg P.W."/>
            <person name="Goodrich-Blair H."/>
            <person name="Dillman A.R."/>
        </authorList>
    </citation>
    <scope>NUCLEOTIDE SEQUENCE</scope>
    <source>
        <strain evidence="14">PS9179</strain>
        <tissue evidence="14">Whole animal</tissue>
    </source>
</reference>
<dbReference type="SUPFAM" id="SSF118310">
    <property type="entry name" value="AN1-like Zinc finger"/>
    <property type="match status" value="1"/>
</dbReference>
<comment type="subcellular location">
    <subcellularLocation>
        <location evidence="1">Nucleus</location>
    </subcellularLocation>
</comment>
<evidence type="ECO:0000313" key="15">
    <source>
        <dbReference type="Proteomes" id="UP001175271"/>
    </source>
</evidence>
<comment type="caution">
    <text evidence="14">The sequence shown here is derived from an EMBL/GenBank/DDBJ whole genome shotgun (WGS) entry which is preliminary data.</text>
</comment>
<feature type="domain" description="C2H2-type" evidence="13">
    <location>
        <begin position="110"/>
        <end position="138"/>
    </location>
</feature>
<feature type="domain" description="C2H2-type" evidence="13">
    <location>
        <begin position="82"/>
        <end position="109"/>
    </location>
</feature>
<evidence type="ECO:0000256" key="3">
    <source>
        <dbReference type="ARBA" id="ARBA00022737"/>
    </source>
</evidence>
<dbReference type="Gene3D" id="3.10.20.90">
    <property type="entry name" value="Phosphatidylinositol 3-kinase Catalytic Subunit, Chain A, domain 1"/>
    <property type="match status" value="1"/>
</dbReference>
<dbReference type="InterPro" id="IPR029071">
    <property type="entry name" value="Ubiquitin-like_domsf"/>
</dbReference>
<dbReference type="FunFam" id="3.30.160.60:FF:001465">
    <property type="entry name" value="Zinc finger protein 560"/>
    <property type="match status" value="1"/>
</dbReference>
<feature type="compositionally biased region" description="Basic and acidic residues" evidence="11">
    <location>
        <begin position="454"/>
        <end position="477"/>
    </location>
</feature>
<evidence type="ECO:0000256" key="8">
    <source>
        <dbReference type="ARBA" id="ARBA00023163"/>
    </source>
</evidence>
<dbReference type="SUPFAM" id="SSF54236">
    <property type="entry name" value="Ubiquitin-like"/>
    <property type="match status" value="1"/>
</dbReference>
<keyword evidence="6" id="KW-0805">Transcription regulation</keyword>
<dbReference type="SMART" id="SM00355">
    <property type="entry name" value="ZnF_C2H2"/>
    <property type="match status" value="3"/>
</dbReference>
<keyword evidence="7" id="KW-0238">DNA-binding</keyword>
<feature type="compositionally biased region" description="Low complexity" evidence="11">
    <location>
        <begin position="227"/>
        <end position="247"/>
    </location>
</feature>
<dbReference type="InterPro" id="IPR013087">
    <property type="entry name" value="Znf_C2H2_type"/>
</dbReference>
<protein>
    <recommendedName>
        <fullName evidence="16">Ubiquitin-like domain-containing protein</fullName>
    </recommendedName>
</protein>
<dbReference type="FunFam" id="3.30.160.60:FF:001049">
    <property type="entry name" value="zinc finger protein 319"/>
    <property type="match status" value="1"/>
</dbReference>
<keyword evidence="9" id="KW-0539">Nucleus</keyword>
<feature type="domain" description="Ubiquitin-like" evidence="12">
    <location>
        <begin position="329"/>
        <end position="405"/>
    </location>
</feature>
<evidence type="ECO:0000256" key="1">
    <source>
        <dbReference type="ARBA" id="ARBA00004123"/>
    </source>
</evidence>
<dbReference type="PROSITE" id="PS50157">
    <property type="entry name" value="ZINC_FINGER_C2H2_2"/>
    <property type="match status" value="3"/>
</dbReference>
<dbReference type="PROSITE" id="PS00028">
    <property type="entry name" value="ZINC_FINGER_C2H2_1"/>
    <property type="match status" value="2"/>
</dbReference>
<keyword evidence="15" id="KW-1185">Reference proteome</keyword>
<evidence type="ECO:0000256" key="10">
    <source>
        <dbReference type="PROSITE-ProRule" id="PRU00042"/>
    </source>
</evidence>
<keyword evidence="4 10" id="KW-0863">Zinc-finger</keyword>
<feature type="region of interest" description="Disordered" evidence="11">
    <location>
        <begin position="454"/>
        <end position="514"/>
    </location>
</feature>
<dbReference type="GO" id="GO:0000978">
    <property type="term" value="F:RNA polymerase II cis-regulatory region sequence-specific DNA binding"/>
    <property type="evidence" value="ECO:0007669"/>
    <property type="project" value="TreeGrafter"/>
</dbReference>
<evidence type="ECO:0000256" key="4">
    <source>
        <dbReference type="ARBA" id="ARBA00022771"/>
    </source>
</evidence>
<feature type="domain" description="C2H2-type" evidence="13">
    <location>
        <begin position="54"/>
        <end position="81"/>
    </location>
</feature>
<dbReference type="InterPro" id="IPR000626">
    <property type="entry name" value="Ubiquitin-like_dom"/>
</dbReference>
<dbReference type="GO" id="GO:0008270">
    <property type="term" value="F:zinc ion binding"/>
    <property type="evidence" value="ECO:0007669"/>
    <property type="project" value="UniProtKB-KW"/>
</dbReference>
<accession>A0AA39IHU7</accession>
<evidence type="ECO:0000259" key="12">
    <source>
        <dbReference type="PROSITE" id="PS50053"/>
    </source>
</evidence>
<evidence type="ECO:0000256" key="9">
    <source>
        <dbReference type="ARBA" id="ARBA00023242"/>
    </source>
</evidence>
<evidence type="ECO:0000259" key="13">
    <source>
        <dbReference type="PROSITE" id="PS50157"/>
    </source>
</evidence>
<dbReference type="SMART" id="SM00154">
    <property type="entry name" value="ZnF_AN1"/>
    <property type="match status" value="1"/>
</dbReference>
<evidence type="ECO:0000256" key="11">
    <source>
        <dbReference type="SAM" id="MobiDB-lite"/>
    </source>
</evidence>
<dbReference type="InterPro" id="IPR000058">
    <property type="entry name" value="Znf_AN1"/>
</dbReference>
<sequence length="647" mass="72315">MESSIFSRISKIGNFCGVRFASFTDPVLYVSSSTDYVFRSWHFYGALSVTNIIFYCSCCNAHPKKEEGAQVHQRLHTNEKPFACSHCGRRFPDRSNWRVHEKTHSREKTFVCGECGKAFAQKNYLTKHEKRSHGKGRPSLRDSLSAPSVVESVMNNEARRPKTPPPAKKIHLPGELSNEHPPLDSSEAQKQSPSSKSDHEKPFEGSRLTRKSLRHTQATPQTPAPTSPDASPVKTRSKTKTPTSSKSDSVDDEEAEASRPTKSPQKVAVVAFFPKPMPKTPSSTPVSTSPPTTVVMSPSVRGQTPPPRRRRIRTLPEAEVPQVVRADLMELNVTSIVAGFQPLQLLLPKTATVRTLKVAVRRQTHIRHFTLLFQGKELRGEDSTLESFGISEGATLSLQVTTQAGNSDREDIAQLLSLSRSLSDLRGLLDAAPLMLMAPPKGSVKKIAPVQKENAEKAAMQREAEAKKTRSKMDEIRRKKSLRNPNGPLSPVPKKKAVEKAPRKARSPGSIVTSPRTVFSTTSVSPVQEMAVELAKPVTAKELLLYFDPPESVEERLALRNELFEPPETRAKLEKLKAEMAKTRCGLCRTRLLFSMREMRCKCQKAFCPKHRNPQTHRCSVDFKQMDRQHMRDELTKPTSERLKAKN</sequence>
<keyword evidence="2" id="KW-0479">Metal-binding</keyword>
<dbReference type="PROSITE" id="PS50053">
    <property type="entry name" value="UBIQUITIN_2"/>
    <property type="match status" value="1"/>
</dbReference>
<keyword evidence="5" id="KW-0862">Zinc</keyword>
<dbReference type="EMBL" id="JAUCMV010000001">
    <property type="protein sequence ID" value="KAK0424613.1"/>
    <property type="molecule type" value="Genomic_DNA"/>
</dbReference>
<dbReference type="Pfam" id="PF00096">
    <property type="entry name" value="zf-C2H2"/>
    <property type="match status" value="2"/>
</dbReference>
<feature type="region of interest" description="Disordered" evidence="11">
    <location>
        <begin position="126"/>
        <end position="309"/>
    </location>
</feature>
<keyword evidence="8" id="KW-0804">Transcription</keyword>
<evidence type="ECO:0000256" key="7">
    <source>
        <dbReference type="ARBA" id="ARBA00023125"/>
    </source>
</evidence>
<dbReference type="Proteomes" id="UP001175271">
    <property type="component" value="Unassembled WGS sequence"/>
</dbReference>
<evidence type="ECO:0008006" key="16">
    <source>
        <dbReference type="Google" id="ProtNLM"/>
    </source>
</evidence>
<dbReference type="GO" id="GO:0005654">
    <property type="term" value="C:nucleoplasm"/>
    <property type="evidence" value="ECO:0007669"/>
    <property type="project" value="TreeGrafter"/>
</dbReference>
<dbReference type="Pfam" id="PF00240">
    <property type="entry name" value="ubiquitin"/>
    <property type="match status" value="1"/>
</dbReference>
<dbReference type="InterPro" id="IPR035896">
    <property type="entry name" value="AN1-like_Znf"/>
</dbReference>
<dbReference type="GO" id="GO:0001227">
    <property type="term" value="F:DNA-binding transcription repressor activity, RNA polymerase II-specific"/>
    <property type="evidence" value="ECO:0007669"/>
    <property type="project" value="TreeGrafter"/>
</dbReference>
<evidence type="ECO:0000256" key="5">
    <source>
        <dbReference type="ARBA" id="ARBA00022833"/>
    </source>
</evidence>
<dbReference type="Gene3D" id="3.30.160.60">
    <property type="entry name" value="Classic Zinc Finger"/>
    <property type="match status" value="2"/>
</dbReference>
<evidence type="ECO:0000256" key="6">
    <source>
        <dbReference type="ARBA" id="ARBA00023015"/>
    </source>
</evidence>
<name>A0AA39IHU7_9BILA</name>
<dbReference type="SUPFAM" id="SSF57667">
    <property type="entry name" value="beta-beta-alpha zinc fingers"/>
    <property type="match status" value="1"/>
</dbReference>